<keyword evidence="4 11" id="KW-0547">Nucleotide-binding</keyword>
<feature type="region of interest" description="Disordered" evidence="12">
    <location>
        <begin position="113"/>
        <end position="142"/>
    </location>
</feature>
<evidence type="ECO:0000256" key="10">
    <source>
        <dbReference type="ARBA" id="ARBA00077223"/>
    </source>
</evidence>
<dbReference type="CDD" id="cd17300">
    <property type="entry name" value="PIPKc_PIKfyve"/>
    <property type="match status" value="1"/>
</dbReference>
<sequence length="1698" mass="190235">MGIPDSSLLDLIEKVRSWIFLRAIDPHPSSLPGEFPMAGDGCKFCYECEIDFTESSPQYHCRNCARWLCEKCVQDYGPSEDVFGDSECMKGSLVNFSSCKFCSNLSTQPKAKRKYSDKIYPAESPRQSPEPPSPSCSSERITGYSPQAVSRSSVTLFSGHLSPVSVRRSFSRSDEDDGEDSISNFFSPSSEYFHDTSDTETCSFSTRHEFYSFKSVGSSPSDSPSGMHIISDRVGHPVQKEPATPTYRTDGPFDPENVTVPKGPQKVNEDPEIADDSGENLLMFQEQYRQLPKPLDFENNDLIWFPPRPEHESEDTENDFFSYDDEDDEIGGSNTAFFSNGNMDPKEPLRAVVLGHFRALVSQLLQSEGIKVGKENGPEDWLDIITAISWQAANFVKPDTSRGGSMDPADYVKVKCVASGSPSDSTFIKGVVCTKNIKHKRMNTQYKNPRLLLLGGALEFQGVSNQLESLNVLRQQEMDHLKMIVSKIEALRTNVLLVEKSVSSYAQEYLLAKDISLVLNVKRPLLERIARCTGALVTPTVEKISTARLGHCELFHLEKVLEEHEPSNQFNKKPSKTLMFFGGCPRRLGCTVLLKGLCREELKKLKHVVHYAVFAAYHLSLETSFLADEGASLPKLRANSFLPVEERISPENLISTSTDCVLSSDSQEVDFVTSESPESKHKMKPLTSESFMSDCGSSAAEECGFGDVPIDAQDEAASAGLNDLISVFPGDIQNSNQEESTKTGQQESQPVDGSEIAPHTSVGEIEECYSAADSHQSLLVSFSSRCVPNETVCERSRLLRIKFYGASDKPLGKYLRDDLFDQTSCCQSCKEPTEAHVICYTHQEGNLTINVKRLPSVKLPGERDGKIWMWHRCLKCPLVDGIPPATHRVVMSDAAWGLSFGKFLELSFSNHATANRVANCGHSLQRDCLRYYGYGNMVAFFRYSPIDILSVCLPPPVLEFNASGLEWMRKEVTELLQKVESLYAEISGCLHNIDEKISAFDLEYSDVGELHNHVVQLNDLLSKEKNYYNDMLKISDEETLILDETALDILELNRLRHSLLVGSHVWDRRLYSLNSLLTRNASSRAPRRSEPFVKDSRFENLPEENIRELSRFQELPIETSESKTEEPSALSNGTKSENSRIVTGEHRREDKIPAIGSLETAPSAATVLSDTIDFAWTGCGQVVEAAQLPDLLQGDKAEDILSKQIHPVENRPLKRPMSPSRVYSFDSAVRLQERMSKGLPPASFHLTMLKSFHASGDYRNMIRDPISSVQRTYSQMSPGEVQRFDLLKNVSPSFVSAASLLSDGARLMVRQNSQNDIVIAVYDNEPTSIITYALSTREHEEWVSEKANGVGVRMNARDFKTGISAGSNLSSWPSFGSLDLDYIHYGNYGSEDASSAIGSIFAEQKISPHFRFSFENEGPNVGGKARFSVTCYFAKQFEALRKKCCPSQVDYIRSLSRCKPWRAQGGKSNVYFAKSLDDRFIIKQVTKTELESFEEFAEEYFKYLTDSLNSGSPTCLAKVLGIYQVTTKHSKGGKEIRMDLMVMENLFFRRKISRVYDLKGSERSRYNSDTTGANKVLLDMNLLETLRTKPLFVGSKAKRSLERAVWNDTSFLASADVMDYSLLVGIDDEKQELVLGIIDFMRQYTWDKHLETWVKASGILGGPKNASPTIISPKQYKKRFRKAMTTYFLTVPEQWSSS</sequence>
<feature type="compositionally biased region" description="Basic and acidic residues" evidence="12">
    <location>
        <begin position="230"/>
        <end position="239"/>
    </location>
</feature>
<feature type="compositionally biased region" description="Polar residues" evidence="12">
    <location>
        <begin position="1129"/>
        <end position="1141"/>
    </location>
</feature>
<dbReference type="PANTHER" id="PTHR45748">
    <property type="entry name" value="1-PHOSPHATIDYLINOSITOL 3-PHOSPHATE 5-KINASE-RELATED"/>
    <property type="match status" value="1"/>
</dbReference>
<dbReference type="Pfam" id="PF00118">
    <property type="entry name" value="Cpn60_TCP1"/>
    <property type="match status" value="1"/>
</dbReference>
<feature type="compositionally biased region" description="Low complexity" evidence="12">
    <location>
        <begin position="215"/>
        <end position="226"/>
    </location>
</feature>
<dbReference type="Proteomes" id="UP001161247">
    <property type="component" value="Chromosome 2"/>
</dbReference>
<protein>
    <recommendedName>
        <fullName evidence="1">1-phosphatidylinositol-3-phosphate 5-kinase</fullName>
        <ecNumber evidence="1">2.7.1.150</ecNumber>
    </recommendedName>
    <alternativeName>
        <fullName evidence="10">Phosphatidylinositol 3-phosphate 5-kinase type III</fullName>
    </alternativeName>
</protein>
<dbReference type="InterPro" id="IPR011011">
    <property type="entry name" value="Znf_FYVE_PHD"/>
</dbReference>
<dbReference type="FunFam" id="3.30.800.10:FF:000010">
    <property type="entry name" value="Putative 1-phosphatidylinositol-3-phosphate 5-kinase FAB1C"/>
    <property type="match status" value="1"/>
</dbReference>
<feature type="region of interest" description="Disordered" evidence="12">
    <location>
        <begin position="215"/>
        <end position="274"/>
    </location>
</feature>
<evidence type="ECO:0000256" key="3">
    <source>
        <dbReference type="ARBA" id="ARBA00022723"/>
    </source>
</evidence>
<evidence type="ECO:0000256" key="12">
    <source>
        <dbReference type="SAM" id="MobiDB-lite"/>
    </source>
</evidence>
<dbReference type="Gene3D" id="3.50.7.10">
    <property type="entry name" value="GroEL"/>
    <property type="match status" value="1"/>
</dbReference>
<evidence type="ECO:0000256" key="7">
    <source>
        <dbReference type="ARBA" id="ARBA00022833"/>
    </source>
</evidence>
<feature type="region of interest" description="Disordered" evidence="12">
    <location>
        <begin position="1113"/>
        <end position="1150"/>
    </location>
</feature>
<keyword evidence="8 11" id="KW-0067">ATP-binding</keyword>
<keyword evidence="3" id="KW-0479">Metal-binding</keyword>
<dbReference type="SUPFAM" id="SSF57903">
    <property type="entry name" value="FYVE/PHD zinc finger"/>
    <property type="match status" value="1"/>
</dbReference>
<evidence type="ECO:0000259" key="13">
    <source>
        <dbReference type="PROSITE" id="PS51455"/>
    </source>
</evidence>
<evidence type="ECO:0000313" key="15">
    <source>
        <dbReference type="Proteomes" id="UP001161247"/>
    </source>
</evidence>
<dbReference type="GO" id="GO:0005524">
    <property type="term" value="F:ATP binding"/>
    <property type="evidence" value="ECO:0007669"/>
    <property type="project" value="UniProtKB-UniRule"/>
</dbReference>
<evidence type="ECO:0000256" key="9">
    <source>
        <dbReference type="ARBA" id="ARBA00023464"/>
    </source>
</evidence>
<gene>
    <name evidence="14" type="ORF">OLC1_LOCUS6822</name>
</gene>
<keyword evidence="2 11" id="KW-0808">Transferase</keyword>
<evidence type="ECO:0000256" key="2">
    <source>
        <dbReference type="ARBA" id="ARBA00022679"/>
    </source>
</evidence>
<evidence type="ECO:0000256" key="5">
    <source>
        <dbReference type="ARBA" id="ARBA00022771"/>
    </source>
</evidence>
<dbReference type="CDD" id="cd03334">
    <property type="entry name" value="Fab1_TCP"/>
    <property type="match status" value="1"/>
</dbReference>
<dbReference type="FunFam" id="3.30.810.10:FF:000001">
    <property type="entry name" value="1-phosphatidylinositol 3-phosphate 5-kinase FAB1"/>
    <property type="match status" value="1"/>
</dbReference>
<dbReference type="Pfam" id="PF01504">
    <property type="entry name" value="PIP5K"/>
    <property type="match status" value="1"/>
</dbReference>
<dbReference type="GO" id="GO:0000285">
    <property type="term" value="F:1-phosphatidylinositol-3-phosphate 5-kinase activity"/>
    <property type="evidence" value="ECO:0007669"/>
    <property type="project" value="UniProtKB-EC"/>
</dbReference>
<dbReference type="InterPro" id="IPR027483">
    <property type="entry name" value="PInositol-4-P-4/5-kinase_C_sf"/>
</dbReference>
<feature type="domain" description="PIPK" evidence="13">
    <location>
        <begin position="1365"/>
        <end position="1688"/>
    </location>
</feature>
<dbReference type="Gene3D" id="3.30.810.10">
    <property type="entry name" value="2-Layer Sandwich"/>
    <property type="match status" value="1"/>
</dbReference>
<comment type="subunit">
    <text evidence="9">Component of the PI(3,5)P2 regulatory complex at least composed of ATG18, SAC/FIG4, FAB1 and VAC14.</text>
</comment>
<dbReference type="SUPFAM" id="SSF56104">
    <property type="entry name" value="SAICAR synthase-like"/>
    <property type="match status" value="1"/>
</dbReference>
<dbReference type="PROSITE" id="PS51455">
    <property type="entry name" value="PIPK"/>
    <property type="match status" value="1"/>
</dbReference>
<name>A0AAV1CLF8_OLDCO</name>
<dbReference type="PANTHER" id="PTHR45748:SF14">
    <property type="entry name" value="1-PHOSPHATIDYLINOSITOL-3-PHOSPHATE 5-KINASE FAB1C-RELATED"/>
    <property type="match status" value="1"/>
</dbReference>
<accession>A0AAV1CLF8</accession>
<evidence type="ECO:0000313" key="14">
    <source>
        <dbReference type="EMBL" id="CAI9095958.1"/>
    </source>
</evidence>
<dbReference type="EMBL" id="OX459119">
    <property type="protein sequence ID" value="CAI9095958.1"/>
    <property type="molecule type" value="Genomic_DNA"/>
</dbReference>
<dbReference type="GO" id="GO:0046854">
    <property type="term" value="P:phosphatidylinositol phosphate biosynthetic process"/>
    <property type="evidence" value="ECO:0007669"/>
    <property type="project" value="TreeGrafter"/>
</dbReference>
<dbReference type="InterPro" id="IPR002423">
    <property type="entry name" value="Cpn60/GroEL/TCP-1"/>
</dbReference>
<dbReference type="EC" id="2.7.1.150" evidence="1"/>
<feature type="region of interest" description="Disordered" evidence="12">
    <location>
        <begin position="671"/>
        <end position="693"/>
    </location>
</feature>
<dbReference type="GO" id="GO:0010008">
    <property type="term" value="C:endosome membrane"/>
    <property type="evidence" value="ECO:0007669"/>
    <property type="project" value="TreeGrafter"/>
</dbReference>
<dbReference type="SUPFAM" id="SSF52029">
    <property type="entry name" value="GroEL apical domain-like"/>
    <property type="match status" value="1"/>
</dbReference>
<evidence type="ECO:0000256" key="4">
    <source>
        <dbReference type="ARBA" id="ARBA00022741"/>
    </source>
</evidence>
<evidence type="ECO:0000256" key="11">
    <source>
        <dbReference type="PROSITE-ProRule" id="PRU00781"/>
    </source>
</evidence>
<dbReference type="InterPro" id="IPR027409">
    <property type="entry name" value="GroEL-like_apical_dom_sf"/>
</dbReference>
<dbReference type="SMART" id="SM00330">
    <property type="entry name" value="PIPKc"/>
    <property type="match status" value="1"/>
</dbReference>
<evidence type="ECO:0000256" key="6">
    <source>
        <dbReference type="ARBA" id="ARBA00022777"/>
    </source>
</evidence>
<dbReference type="InterPro" id="IPR002498">
    <property type="entry name" value="PInositol-4-P-4/5-kinase_core"/>
</dbReference>
<reference evidence="14" key="1">
    <citation type="submission" date="2023-03" db="EMBL/GenBank/DDBJ databases">
        <authorList>
            <person name="Julca I."/>
        </authorList>
    </citation>
    <scope>NUCLEOTIDE SEQUENCE</scope>
</reference>
<dbReference type="InterPro" id="IPR027484">
    <property type="entry name" value="PInositol-4-P-5-kinase_N"/>
</dbReference>
<feature type="region of interest" description="Disordered" evidence="12">
    <location>
        <begin position="167"/>
        <end position="198"/>
    </location>
</feature>
<dbReference type="GO" id="GO:0008270">
    <property type="term" value="F:zinc ion binding"/>
    <property type="evidence" value="ECO:0007669"/>
    <property type="project" value="UniProtKB-KW"/>
</dbReference>
<dbReference type="Gene3D" id="3.30.800.10">
    <property type="entry name" value="Phosphatidylinositol Phosphate Kinase II Beta"/>
    <property type="match status" value="1"/>
</dbReference>
<dbReference type="InterPro" id="IPR044769">
    <property type="entry name" value="PIKfyve_PIPKc"/>
</dbReference>
<feature type="region of interest" description="Disordered" evidence="12">
    <location>
        <begin position="728"/>
        <end position="757"/>
    </location>
</feature>
<dbReference type="FunFam" id="3.50.7.10:FF:000007">
    <property type="entry name" value="1-phosphatidylinositol 3-phosphate 5-kinase isoform X1"/>
    <property type="match status" value="1"/>
</dbReference>
<keyword evidence="5" id="KW-0863">Zinc-finger</keyword>
<keyword evidence="6 11" id="KW-0418">Kinase</keyword>
<keyword evidence="15" id="KW-1185">Reference proteome</keyword>
<proteinExistence type="predicted"/>
<organism evidence="14 15">
    <name type="scientific">Oldenlandia corymbosa var. corymbosa</name>
    <dbReference type="NCBI Taxonomy" id="529605"/>
    <lineage>
        <taxon>Eukaryota</taxon>
        <taxon>Viridiplantae</taxon>
        <taxon>Streptophyta</taxon>
        <taxon>Embryophyta</taxon>
        <taxon>Tracheophyta</taxon>
        <taxon>Spermatophyta</taxon>
        <taxon>Magnoliopsida</taxon>
        <taxon>eudicotyledons</taxon>
        <taxon>Gunneridae</taxon>
        <taxon>Pentapetalae</taxon>
        <taxon>asterids</taxon>
        <taxon>lamiids</taxon>
        <taxon>Gentianales</taxon>
        <taxon>Rubiaceae</taxon>
        <taxon>Rubioideae</taxon>
        <taxon>Spermacoceae</taxon>
        <taxon>Hedyotis-Oldenlandia complex</taxon>
        <taxon>Oldenlandia</taxon>
    </lineage>
</organism>
<evidence type="ECO:0000256" key="8">
    <source>
        <dbReference type="ARBA" id="ARBA00022840"/>
    </source>
</evidence>
<keyword evidence="7" id="KW-0862">Zinc</keyword>
<feature type="compositionally biased region" description="Polar residues" evidence="12">
    <location>
        <begin position="732"/>
        <end position="751"/>
    </location>
</feature>
<evidence type="ECO:0000256" key="1">
    <source>
        <dbReference type="ARBA" id="ARBA00012009"/>
    </source>
</evidence>